<dbReference type="Proteomes" id="UP000741013">
    <property type="component" value="Unassembled WGS sequence"/>
</dbReference>
<dbReference type="RefSeq" id="WP_209666615.1">
    <property type="nucleotide sequence ID" value="NZ_JAGGMS010000001.1"/>
</dbReference>
<sequence length="226" mass="24065">MTESGLAPDGSASALAAAHDLGEWAQATYVAKKRLFSQRWADARLHFFARGLVITGPDGFEAAYDWASARVLQSITTVNGGVADARYTLIDPGGAAVSIGRGNDLLLARQRDRLGITTLVRGAPFTYEGTWGPHIQQSITEAQSPGTLAALTRGGTADFGPVKLTREGVSVKNRAAAWPDLEGVHPSNGLLTFAGAHRLALPPVPTHEIINLYLLLDLCRQLGRTQ</sequence>
<organism evidence="1 2">
    <name type="scientific">Amycolatopsis magusensis</name>
    <dbReference type="NCBI Taxonomy" id="882444"/>
    <lineage>
        <taxon>Bacteria</taxon>
        <taxon>Bacillati</taxon>
        <taxon>Actinomycetota</taxon>
        <taxon>Actinomycetes</taxon>
        <taxon>Pseudonocardiales</taxon>
        <taxon>Pseudonocardiaceae</taxon>
        <taxon>Amycolatopsis</taxon>
    </lineage>
</organism>
<gene>
    <name evidence="1" type="ORF">JOM49_004970</name>
</gene>
<comment type="caution">
    <text evidence="1">The sequence shown here is derived from an EMBL/GenBank/DDBJ whole genome shotgun (WGS) entry which is preliminary data.</text>
</comment>
<accession>A0ABS4PX72</accession>
<protein>
    <submittedName>
        <fullName evidence="1">Uncharacterized protein</fullName>
    </submittedName>
</protein>
<dbReference type="EMBL" id="JAGGMS010000001">
    <property type="protein sequence ID" value="MBP2183444.1"/>
    <property type="molecule type" value="Genomic_DNA"/>
</dbReference>
<proteinExistence type="predicted"/>
<evidence type="ECO:0000313" key="1">
    <source>
        <dbReference type="EMBL" id="MBP2183444.1"/>
    </source>
</evidence>
<name>A0ABS4PX72_9PSEU</name>
<reference evidence="1 2" key="1">
    <citation type="submission" date="2021-03" db="EMBL/GenBank/DDBJ databases">
        <title>Sequencing the genomes of 1000 actinobacteria strains.</title>
        <authorList>
            <person name="Klenk H.-P."/>
        </authorList>
    </citation>
    <scope>NUCLEOTIDE SEQUENCE [LARGE SCALE GENOMIC DNA]</scope>
    <source>
        <strain evidence="1 2">DSM 45510</strain>
    </source>
</reference>
<keyword evidence="2" id="KW-1185">Reference proteome</keyword>
<evidence type="ECO:0000313" key="2">
    <source>
        <dbReference type="Proteomes" id="UP000741013"/>
    </source>
</evidence>